<feature type="transmembrane region" description="Helical" evidence="11">
    <location>
        <begin position="135"/>
        <end position="153"/>
    </location>
</feature>
<evidence type="ECO:0000256" key="4">
    <source>
        <dbReference type="ARBA" id="ARBA00022449"/>
    </source>
</evidence>
<feature type="transmembrane region" description="Helical" evidence="11">
    <location>
        <begin position="94"/>
        <end position="115"/>
    </location>
</feature>
<keyword evidence="8" id="KW-0406">Ion transport</keyword>
<evidence type="ECO:0000256" key="7">
    <source>
        <dbReference type="ARBA" id="ARBA00022989"/>
    </source>
</evidence>
<feature type="transmembrane region" description="Helical" evidence="11">
    <location>
        <begin position="269"/>
        <end position="291"/>
    </location>
</feature>
<keyword evidence="6 11" id="KW-0812">Transmembrane</keyword>
<dbReference type="GO" id="GO:0015297">
    <property type="term" value="F:antiporter activity"/>
    <property type="evidence" value="ECO:0007669"/>
    <property type="project" value="UniProtKB-KW"/>
</dbReference>
<dbReference type="EMBL" id="NBWU01000007">
    <property type="protein sequence ID" value="PCE62973.1"/>
    <property type="molecule type" value="Genomic_DNA"/>
</dbReference>
<dbReference type="NCBIfam" id="TIGR00797">
    <property type="entry name" value="matE"/>
    <property type="match status" value="1"/>
</dbReference>
<dbReference type="RefSeq" id="WP_097441084.1">
    <property type="nucleotide sequence ID" value="NZ_KZ300477.1"/>
</dbReference>
<dbReference type="InterPro" id="IPR050222">
    <property type="entry name" value="MATE_MdtK"/>
</dbReference>
<evidence type="ECO:0000256" key="2">
    <source>
        <dbReference type="ARBA" id="ARBA00010199"/>
    </source>
</evidence>
<feature type="transmembrane region" description="Helical" evidence="11">
    <location>
        <begin position="196"/>
        <end position="216"/>
    </location>
</feature>
<feature type="transmembrane region" description="Helical" evidence="11">
    <location>
        <begin position="160"/>
        <end position="184"/>
    </location>
</feature>
<dbReference type="Proteomes" id="UP000219559">
    <property type="component" value="Unassembled WGS sequence"/>
</dbReference>
<dbReference type="InterPro" id="IPR002528">
    <property type="entry name" value="MATE_fam"/>
</dbReference>
<comment type="similarity">
    <text evidence="2">Belongs to the multi antimicrobial extrusion (MATE) (TC 2.A.66.1) family.</text>
</comment>
<evidence type="ECO:0000256" key="10">
    <source>
        <dbReference type="ARBA" id="ARBA00031636"/>
    </source>
</evidence>
<reference evidence="12 13" key="1">
    <citation type="submission" date="2017-04" db="EMBL/GenBank/DDBJ databases">
        <title>A new member of the family Flavobacteriaceae isolated from ascidians.</title>
        <authorList>
            <person name="Chen L."/>
        </authorList>
    </citation>
    <scope>NUCLEOTIDE SEQUENCE [LARGE SCALE GENOMIC DNA]</scope>
    <source>
        <strain evidence="12 13">HQA918</strain>
    </source>
</reference>
<sequence>MAQSINFKSINRLAIPATLAGIAEPLLSITDTAVVGNIPVNGLESLAAAGIVGSFISMLVWVLGQTRSAISALVSQYLGAGKLNEIGALPGQAIFFNVGLSIVLLIITLFFAQPIFELMEASGTILQYCVSYYSIRVWGLPLTLFTFAIFGIFRGLQNTFWPMLVALVGALLNIGLDFLLVYGLEGFIQPMYLEGAAWASLIAQAVMAIMAFVLLWIKSPISLKLRFPIHPEMRRLIGMSLNLFVRTLSLNIALMLAVREATALGDRYIGAHTIAINLWLLAAFFIDGYSAAGNSMGGRLYGADDKKGLWKLAKYVNGYAQIISLVLLIGGLIAYKPIGTLFTKDVVVLQTFYAIFPWVIWALPINALAFVFDGLFKGMGQMKYLRNVLLVATFLGFIPTLYLGKYLHWGLQGIWVAFLVWMALRSFSLWYRFRVMFARS</sequence>
<keyword evidence="7 11" id="KW-1133">Transmembrane helix</keyword>
<evidence type="ECO:0000313" key="12">
    <source>
        <dbReference type="EMBL" id="PCE62973.1"/>
    </source>
</evidence>
<organism evidence="12 13">
    <name type="scientific">Sediminicola luteus</name>
    <dbReference type="NCBI Taxonomy" id="319238"/>
    <lineage>
        <taxon>Bacteria</taxon>
        <taxon>Pseudomonadati</taxon>
        <taxon>Bacteroidota</taxon>
        <taxon>Flavobacteriia</taxon>
        <taxon>Flavobacteriales</taxon>
        <taxon>Flavobacteriaceae</taxon>
        <taxon>Sediminicola</taxon>
    </lineage>
</organism>
<keyword evidence="13" id="KW-1185">Reference proteome</keyword>
<feature type="transmembrane region" description="Helical" evidence="11">
    <location>
        <begin position="46"/>
        <end position="64"/>
    </location>
</feature>
<proteinExistence type="inferred from homology"/>
<comment type="caution">
    <text evidence="12">The sequence shown here is derived from an EMBL/GenBank/DDBJ whole genome shotgun (WGS) entry which is preliminary data.</text>
</comment>
<feature type="transmembrane region" description="Helical" evidence="11">
    <location>
        <begin position="384"/>
        <end position="403"/>
    </location>
</feature>
<dbReference type="CDD" id="cd13136">
    <property type="entry name" value="MATE_DinF_like"/>
    <property type="match status" value="1"/>
</dbReference>
<keyword evidence="9 11" id="KW-0472">Membrane</keyword>
<dbReference type="Pfam" id="PF01554">
    <property type="entry name" value="MatE"/>
    <property type="match status" value="2"/>
</dbReference>
<evidence type="ECO:0000313" key="13">
    <source>
        <dbReference type="Proteomes" id="UP000219559"/>
    </source>
</evidence>
<keyword evidence="3" id="KW-0813">Transport</keyword>
<dbReference type="InterPro" id="IPR048279">
    <property type="entry name" value="MdtK-like"/>
</dbReference>
<evidence type="ECO:0000256" key="11">
    <source>
        <dbReference type="SAM" id="Phobius"/>
    </source>
</evidence>
<dbReference type="PIRSF" id="PIRSF006603">
    <property type="entry name" value="DinF"/>
    <property type="match status" value="1"/>
</dbReference>
<feature type="transmembrane region" description="Helical" evidence="11">
    <location>
        <begin position="409"/>
        <end position="431"/>
    </location>
</feature>
<feature type="transmembrane region" description="Helical" evidence="11">
    <location>
        <begin position="347"/>
        <end position="372"/>
    </location>
</feature>
<evidence type="ECO:0000256" key="6">
    <source>
        <dbReference type="ARBA" id="ARBA00022692"/>
    </source>
</evidence>
<dbReference type="OrthoDB" id="5242355at2"/>
<dbReference type="PANTHER" id="PTHR43298:SF2">
    <property type="entry name" value="FMN_FAD EXPORTER YEEO-RELATED"/>
    <property type="match status" value="1"/>
</dbReference>
<feature type="transmembrane region" description="Helical" evidence="11">
    <location>
        <begin position="312"/>
        <end position="335"/>
    </location>
</feature>
<keyword evidence="5" id="KW-1003">Cell membrane</keyword>
<evidence type="ECO:0000256" key="5">
    <source>
        <dbReference type="ARBA" id="ARBA00022475"/>
    </source>
</evidence>
<dbReference type="InterPro" id="IPR044644">
    <property type="entry name" value="DinF-like"/>
</dbReference>
<evidence type="ECO:0000256" key="3">
    <source>
        <dbReference type="ARBA" id="ARBA00022448"/>
    </source>
</evidence>
<accession>A0A2A4G3H1</accession>
<protein>
    <recommendedName>
        <fullName evidence="10">Multidrug-efflux transporter</fullName>
    </recommendedName>
</protein>
<comment type="subcellular location">
    <subcellularLocation>
        <location evidence="1">Cell membrane</location>
        <topology evidence="1">Multi-pass membrane protein</topology>
    </subcellularLocation>
</comment>
<evidence type="ECO:0000256" key="8">
    <source>
        <dbReference type="ARBA" id="ARBA00023065"/>
    </source>
</evidence>
<keyword evidence="4" id="KW-0050">Antiport</keyword>
<evidence type="ECO:0000256" key="1">
    <source>
        <dbReference type="ARBA" id="ARBA00004651"/>
    </source>
</evidence>
<dbReference type="GO" id="GO:0042910">
    <property type="term" value="F:xenobiotic transmembrane transporter activity"/>
    <property type="evidence" value="ECO:0007669"/>
    <property type="project" value="InterPro"/>
</dbReference>
<name>A0A2A4G3H1_9FLAO</name>
<evidence type="ECO:0000256" key="9">
    <source>
        <dbReference type="ARBA" id="ARBA00023136"/>
    </source>
</evidence>
<dbReference type="AlphaFoldDB" id="A0A2A4G3H1"/>
<feature type="transmembrane region" description="Helical" evidence="11">
    <location>
        <begin position="236"/>
        <end position="257"/>
    </location>
</feature>
<gene>
    <name evidence="12" type="ORF">B7P33_16995</name>
</gene>
<dbReference type="PANTHER" id="PTHR43298">
    <property type="entry name" value="MULTIDRUG RESISTANCE PROTEIN NORM-RELATED"/>
    <property type="match status" value="1"/>
</dbReference>
<dbReference type="GO" id="GO:0006811">
    <property type="term" value="P:monoatomic ion transport"/>
    <property type="evidence" value="ECO:0007669"/>
    <property type="project" value="UniProtKB-KW"/>
</dbReference>
<dbReference type="GO" id="GO:0005886">
    <property type="term" value="C:plasma membrane"/>
    <property type="evidence" value="ECO:0007669"/>
    <property type="project" value="UniProtKB-SubCell"/>
</dbReference>